<dbReference type="InterPro" id="IPR002559">
    <property type="entry name" value="Transposase_11"/>
</dbReference>
<proteinExistence type="predicted"/>
<dbReference type="AlphaFoldDB" id="R7Z7Y4"/>
<dbReference type="EMBL" id="AQPX01000081">
    <property type="protein sequence ID" value="EON70114.1"/>
    <property type="molecule type" value="Genomic_DNA"/>
</dbReference>
<dbReference type="GO" id="GO:0004803">
    <property type="term" value="F:transposase activity"/>
    <property type="evidence" value="ECO:0007669"/>
    <property type="project" value="InterPro"/>
</dbReference>
<sequence length="94" mass="10710">QYIVQSLFSSGSLNDGKAAIPLLKGIQERFSSLNIAYATMDAGYDYVPIYEQVYRMGAQSIIAYNKKNEPEPIGFDKHFAPTCAREYSYRYDSY</sequence>
<protein>
    <submittedName>
        <fullName evidence="2">Transposase</fullName>
    </submittedName>
</protein>
<feature type="non-terminal residue" evidence="2">
    <location>
        <position position="1"/>
    </location>
</feature>
<feature type="non-terminal residue" evidence="2">
    <location>
        <position position="94"/>
    </location>
</feature>
<name>R7Z7Y4_LYSSH</name>
<dbReference type="GO" id="GO:0006313">
    <property type="term" value="P:DNA transposition"/>
    <property type="evidence" value="ECO:0007669"/>
    <property type="project" value="InterPro"/>
</dbReference>
<organism evidence="2 3">
    <name type="scientific">Lysinibacillus sphaericus OT4b.31</name>
    <dbReference type="NCBI Taxonomy" id="1285586"/>
    <lineage>
        <taxon>Bacteria</taxon>
        <taxon>Bacillati</taxon>
        <taxon>Bacillota</taxon>
        <taxon>Bacilli</taxon>
        <taxon>Bacillales</taxon>
        <taxon>Bacillaceae</taxon>
        <taxon>Lysinibacillus</taxon>
    </lineage>
</organism>
<accession>R7Z7Y4</accession>
<dbReference type="GO" id="GO:0003677">
    <property type="term" value="F:DNA binding"/>
    <property type="evidence" value="ECO:0007669"/>
    <property type="project" value="InterPro"/>
</dbReference>
<comment type="caution">
    <text evidence="2">The sequence shown here is derived from an EMBL/GenBank/DDBJ whole genome shotgun (WGS) entry which is preliminary data.</text>
</comment>
<gene>
    <name evidence="2" type="ORF">H131_23119</name>
</gene>
<evidence type="ECO:0000313" key="2">
    <source>
        <dbReference type="EMBL" id="EON70114.1"/>
    </source>
</evidence>
<dbReference type="RefSeq" id="WP_010861509.1">
    <property type="nucleotide sequence ID" value="NZ_KB933456.1"/>
</dbReference>
<evidence type="ECO:0000259" key="1">
    <source>
        <dbReference type="Pfam" id="PF01609"/>
    </source>
</evidence>
<dbReference type="OrthoDB" id="5751230at2"/>
<dbReference type="Pfam" id="PF01609">
    <property type="entry name" value="DDE_Tnp_1"/>
    <property type="match status" value="1"/>
</dbReference>
<dbReference type="eggNOG" id="COG3039">
    <property type="taxonomic scope" value="Bacteria"/>
</dbReference>
<feature type="domain" description="Transposase IS4-like" evidence="1">
    <location>
        <begin position="5"/>
        <end position="68"/>
    </location>
</feature>
<dbReference type="Proteomes" id="UP000013911">
    <property type="component" value="Unassembled WGS sequence"/>
</dbReference>
<evidence type="ECO:0000313" key="3">
    <source>
        <dbReference type="Proteomes" id="UP000013911"/>
    </source>
</evidence>
<reference evidence="2 3" key="1">
    <citation type="submission" date="2013-04" db="EMBL/GenBank/DDBJ databases">
        <title>Draft genome of the heavy metal tolerant bacterium Lysinibacillus sphaericus strain OT4b.31.</title>
        <authorList>
            <person name="Pena-Montenegro T.D."/>
            <person name="Dussan J."/>
        </authorList>
    </citation>
    <scope>NUCLEOTIDE SEQUENCE [LARGE SCALE GENOMIC DNA]</scope>
    <source>
        <strain evidence="2 3">OT4b.31</strain>
    </source>
</reference>